<dbReference type="GO" id="GO:0009941">
    <property type="term" value="C:chloroplast envelope"/>
    <property type="evidence" value="ECO:0007669"/>
    <property type="project" value="TreeGrafter"/>
</dbReference>
<protein>
    <recommendedName>
        <fullName evidence="5">Transmembrane protein</fullName>
    </recommendedName>
</protein>
<organism evidence="3 4">
    <name type="scientific">Nepenthes gracilis</name>
    <name type="common">Slender pitcher plant</name>
    <dbReference type="NCBI Taxonomy" id="150966"/>
    <lineage>
        <taxon>Eukaryota</taxon>
        <taxon>Viridiplantae</taxon>
        <taxon>Streptophyta</taxon>
        <taxon>Embryophyta</taxon>
        <taxon>Tracheophyta</taxon>
        <taxon>Spermatophyta</taxon>
        <taxon>Magnoliopsida</taxon>
        <taxon>eudicotyledons</taxon>
        <taxon>Gunneridae</taxon>
        <taxon>Pentapetalae</taxon>
        <taxon>Caryophyllales</taxon>
        <taxon>Nepenthaceae</taxon>
        <taxon>Nepenthes</taxon>
    </lineage>
</organism>
<evidence type="ECO:0008006" key="5">
    <source>
        <dbReference type="Google" id="ProtNLM"/>
    </source>
</evidence>
<evidence type="ECO:0000256" key="2">
    <source>
        <dbReference type="SAM" id="Phobius"/>
    </source>
</evidence>
<evidence type="ECO:0000313" key="3">
    <source>
        <dbReference type="EMBL" id="GMH05937.1"/>
    </source>
</evidence>
<dbReference type="Proteomes" id="UP001279734">
    <property type="component" value="Unassembled WGS sequence"/>
</dbReference>
<reference evidence="3" key="1">
    <citation type="submission" date="2023-05" db="EMBL/GenBank/DDBJ databases">
        <title>Nepenthes gracilis genome sequencing.</title>
        <authorList>
            <person name="Fukushima K."/>
        </authorList>
    </citation>
    <scope>NUCLEOTIDE SEQUENCE</scope>
    <source>
        <strain evidence="3">SING2019-196</strain>
    </source>
</reference>
<proteinExistence type="predicted"/>
<feature type="region of interest" description="Disordered" evidence="1">
    <location>
        <begin position="278"/>
        <end position="322"/>
    </location>
</feature>
<keyword evidence="4" id="KW-1185">Reference proteome</keyword>
<dbReference type="PANTHER" id="PTHR36408">
    <property type="entry name" value="TRANSMEMBRANE PROTEIN"/>
    <property type="match status" value="1"/>
</dbReference>
<keyword evidence="2" id="KW-0812">Transmembrane</keyword>
<evidence type="ECO:0000256" key="1">
    <source>
        <dbReference type="SAM" id="MobiDB-lite"/>
    </source>
</evidence>
<evidence type="ECO:0000313" key="4">
    <source>
        <dbReference type="Proteomes" id="UP001279734"/>
    </source>
</evidence>
<comment type="caution">
    <text evidence="3">The sequence shown here is derived from an EMBL/GenBank/DDBJ whole genome shotgun (WGS) entry which is preliminary data.</text>
</comment>
<keyword evidence="2" id="KW-1133">Transmembrane helix</keyword>
<name>A0AAD3XIK7_NEPGR</name>
<sequence length="322" mass="36085">MFRLSNFCVSNSVYRVNLYLSNGTHITQFRKPNLSLFPMPNLLPNSPHLHTLLVDSKSYSICKTSNPSRNYQWKIKVCESNGIVQDYEGFSKFSLDAILSVAELTCLVSAIAISVGCVVNWVFFRQQNLNLVSLGNRVSVLLLAGAVAVGAAIRRRQWRRVCGISTKSGFRTGNIIERIEKLENNLSGATTMIRMLSRQLEKLGIRFRVTRKSLKDPISEAAALAQKNSEATRALALHGDILEKELAEVQNVLLAMQDQQQKQLELILAMAKTTEELYETRRGSSRGLGAHRTEDQADQTLKPVDSQRIQVAHQKGKNNKKE</sequence>
<dbReference type="AlphaFoldDB" id="A0AAD3XIK7"/>
<gene>
    <name evidence="3" type="ORF">Nepgr_007777</name>
</gene>
<accession>A0AAD3XIK7</accession>
<keyword evidence="2" id="KW-0472">Membrane</keyword>
<feature type="transmembrane region" description="Helical" evidence="2">
    <location>
        <begin position="97"/>
        <end position="122"/>
    </location>
</feature>
<dbReference type="EMBL" id="BSYO01000006">
    <property type="protein sequence ID" value="GMH05937.1"/>
    <property type="molecule type" value="Genomic_DNA"/>
</dbReference>
<feature type="transmembrane region" description="Helical" evidence="2">
    <location>
        <begin position="134"/>
        <end position="153"/>
    </location>
</feature>
<dbReference type="PANTHER" id="PTHR36408:SF1">
    <property type="entry name" value="TRANSMEMBRANE PROTEIN"/>
    <property type="match status" value="1"/>
</dbReference>